<organism evidence="2 3">
    <name type="scientific">Rodentibacter pneumotropicus</name>
    <dbReference type="NCBI Taxonomy" id="758"/>
    <lineage>
        <taxon>Bacteria</taxon>
        <taxon>Pseudomonadati</taxon>
        <taxon>Pseudomonadota</taxon>
        <taxon>Gammaproteobacteria</taxon>
        <taxon>Pasteurellales</taxon>
        <taxon>Pasteurellaceae</taxon>
        <taxon>Rodentibacter</taxon>
    </lineage>
</organism>
<gene>
    <name evidence="2" type="primary">mglB_3</name>
    <name evidence="2" type="ORF">NCTC8284_01402</name>
</gene>
<dbReference type="AlphaFoldDB" id="A0A448MM13"/>
<keyword evidence="1" id="KW-0812">Transmembrane</keyword>
<keyword evidence="1" id="KW-1133">Transmembrane helix</keyword>
<dbReference type="Proteomes" id="UP000278733">
    <property type="component" value="Chromosome"/>
</dbReference>
<evidence type="ECO:0000256" key="1">
    <source>
        <dbReference type="SAM" id="Phobius"/>
    </source>
</evidence>
<name>A0A448MM13_9PAST</name>
<dbReference type="EMBL" id="LR134405">
    <property type="protein sequence ID" value="VEH66240.1"/>
    <property type="molecule type" value="Genomic_DNA"/>
</dbReference>
<feature type="transmembrane region" description="Helical" evidence="1">
    <location>
        <begin position="20"/>
        <end position="41"/>
    </location>
</feature>
<evidence type="ECO:0000313" key="3">
    <source>
        <dbReference type="Proteomes" id="UP000278733"/>
    </source>
</evidence>
<sequence>MSPSLFTSTFQLGVFYEKTAVLSAIALAVGLGSVTASYAANNRIGVTIYNMMTILCH</sequence>
<accession>A0A448MM13</accession>
<protein>
    <submittedName>
        <fullName evidence="2">D-galactose/ D-glucose-binding protein</fullName>
    </submittedName>
</protein>
<reference evidence="2 3" key="1">
    <citation type="submission" date="2018-12" db="EMBL/GenBank/DDBJ databases">
        <authorList>
            <consortium name="Pathogen Informatics"/>
        </authorList>
    </citation>
    <scope>NUCLEOTIDE SEQUENCE [LARGE SCALE GENOMIC DNA]</scope>
    <source>
        <strain evidence="2 3">NCTC8284</strain>
    </source>
</reference>
<evidence type="ECO:0000313" key="2">
    <source>
        <dbReference type="EMBL" id="VEH66240.1"/>
    </source>
</evidence>
<keyword evidence="1" id="KW-0472">Membrane</keyword>
<dbReference type="KEGG" id="rpne:NCTC8284_01402"/>
<proteinExistence type="predicted"/>